<sequence length="60" mass="6577">MNDAAKLIITLEILGMSQESLKQGLDVLGTMGIDVPNLLNNFSNRVTSSEKLETVEKINE</sequence>
<dbReference type="EMBL" id="JMMZ01000028">
    <property type="protein sequence ID" value="OEU39223.1"/>
    <property type="molecule type" value="Genomic_DNA"/>
</dbReference>
<gene>
    <name evidence="1" type="ORF">AJ89_09820</name>
</gene>
<evidence type="ECO:0000313" key="1">
    <source>
        <dbReference type="EMBL" id="OEU39223.1"/>
    </source>
</evidence>
<reference evidence="1" key="1">
    <citation type="journal article" date="2016" name="Appl. Microbiol. Biotechnol.">
        <title>Adhesion of the genome-sequenced Lactococcus lactis subsp. cremoris IBB477 strain is mediated by specific molecular determinants.</title>
        <authorList>
            <person name="Radziwill-Bienkowska J.M."/>
            <person name="Le D.T."/>
            <person name="Szczesny P."/>
            <person name="Duviau M.P."/>
            <person name="Aleksandrzak-Piekarczyk T."/>
            <person name="Loubiere P."/>
            <person name="Mercier-Bonin M."/>
            <person name="Bardowski J.K."/>
            <person name="Kowalczyk M."/>
        </authorList>
    </citation>
    <scope>NUCLEOTIDE SEQUENCE [LARGE SCALE GENOMIC DNA]</scope>
    <source>
        <strain evidence="1">IBB477</strain>
    </source>
</reference>
<dbReference type="AlphaFoldDB" id="A0A1E7G2Q3"/>
<protein>
    <submittedName>
        <fullName evidence="1">Uncharacterized protein</fullName>
    </submittedName>
</protein>
<proteinExistence type="predicted"/>
<comment type="caution">
    <text evidence="1">The sequence shown here is derived from an EMBL/GenBank/DDBJ whole genome shotgun (WGS) entry which is preliminary data.</text>
</comment>
<organism evidence="1">
    <name type="scientific">Lactococcus cremoris subsp. cremoris IBB477</name>
    <dbReference type="NCBI Taxonomy" id="1449093"/>
    <lineage>
        <taxon>Bacteria</taxon>
        <taxon>Bacillati</taxon>
        <taxon>Bacillota</taxon>
        <taxon>Bacilli</taxon>
        <taxon>Lactobacillales</taxon>
        <taxon>Streptococcaceae</taxon>
        <taxon>Lactococcus</taxon>
        <taxon>Lactococcus cremoris subsp. cremoris</taxon>
    </lineage>
</organism>
<accession>A0A1E7G2Q3</accession>
<dbReference type="Proteomes" id="UP000176236">
    <property type="component" value="Chromosome"/>
</dbReference>
<dbReference type="RefSeq" id="WP_046125005.1">
    <property type="nucleotide sequence ID" value="NZ_CM007353.1"/>
</dbReference>
<name>A0A1E7G2Q3_LACLC</name>